<evidence type="ECO:0000313" key="3">
    <source>
        <dbReference type="Proteomes" id="UP000835052"/>
    </source>
</evidence>
<comment type="caution">
    <text evidence="2">The sequence shown here is derived from an EMBL/GenBank/DDBJ whole genome shotgun (WGS) entry which is preliminary data.</text>
</comment>
<protein>
    <submittedName>
        <fullName evidence="2">Uncharacterized protein</fullName>
    </submittedName>
</protein>
<dbReference type="AlphaFoldDB" id="A0A8S1H5M7"/>
<dbReference type="Proteomes" id="UP000835052">
    <property type="component" value="Unassembled WGS sequence"/>
</dbReference>
<sequence>MKVITYFAVVTVVGAAVAQFDQENEENFMKRFDPSASYGKAKIGFDPNAFRMSFGKRSPPRTPELLLASLNDDDVEQIWGALQRTRAVCRETPQPTPQPLTRHSPFTTAERFKIEIKTIHEEREEGSPCVFRPLVATSSSSRRLKRSA</sequence>
<gene>
    <name evidence="2" type="ORF">CAUJ_LOCUS6553</name>
</gene>
<keyword evidence="3" id="KW-1185">Reference proteome</keyword>
<dbReference type="EMBL" id="CAJGYM010000016">
    <property type="protein sequence ID" value="CAD6190634.1"/>
    <property type="molecule type" value="Genomic_DNA"/>
</dbReference>
<organism evidence="2 3">
    <name type="scientific">Caenorhabditis auriculariae</name>
    <dbReference type="NCBI Taxonomy" id="2777116"/>
    <lineage>
        <taxon>Eukaryota</taxon>
        <taxon>Metazoa</taxon>
        <taxon>Ecdysozoa</taxon>
        <taxon>Nematoda</taxon>
        <taxon>Chromadorea</taxon>
        <taxon>Rhabditida</taxon>
        <taxon>Rhabditina</taxon>
        <taxon>Rhabditomorpha</taxon>
        <taxon>Rhabditoidea</taxon>
        <taxon>Rhabditidae</taxon>
        <taxon>Peloderinae</taxon>
        <taxon>Caenorhabditis</taxon>
    </lineage>
</organism>
<feature type="signal peptide" evidence="1">
    <location>
        <begin position="1"/>
        <end position="18"/>
    </location>
</feature>
<keyword evidence="1" id="KW-0732">Signal</keyword>
<proteinExistence type="predicted"/>
<reference evidence="2" key="1">
    <citation type="submission" date="2020-10" db="EMBL/GenBank/DDBJ databases">
        <authorList>
            <person name="Kikuchi T."/>
        </authorList>
    </citation>
    <scope>NUCLEOTIDE SEQUENCE</scope>
    <source>
        <strain evidence="2">NKZ352</strain>
    </source>
</reference>
<evidence type="ECO:0000256" key="1">
    <source>
        <dbReference type="SAM" id="SignalP"/>
    </source>
</evidence>
<dbReference type="OrthoDB" id="5789685at2759"/>
<name>A0A8S1H5M7_9PELO</name>
<feature type="chain" id="PRO_5035752209" evidence="1">
    <location>
        <begin position="19"/>
        <end position="148"/>
    </location>
</feature>
<evidence type="ECO:0000313" key="2">
    <source>
        <dbReference type="EMBL" id="CAD6190634.1"/>
    </source>
</evidence>
<accession>A0A8S1H5M7</accession>